<protein>
    <submittedName>
        <fullName evidence="2">Uncharacterized protein</fullName>
    </submittedName>
</protein>
<gene>
    <name evidence="2" type="ORF">FOYG_05626</name>
</gene>
<name>W9IX87_FUSOX</name>
<organism evidence="2 3">
    <name type="scientific">Fusarium oxysporum NRRL 32931</name>
    <dbReference type="NCBI Taxonomy" id="660029"/>
    <lineage>
        <taxon>Eukaryota</taxon>
        <taxon>Fungi</taxon>
        <taxon>Dikarya</taxon>
        <taxon>Ascomycota</taxon>
        <taxon>Pezizomycotina</taxon>
        <taxon>Sordariomycetes</taxon>
        <taxon>Hypocreomycetidae</taxon>
        <taxon>Hypocreales</taxon>
        <taxon>Nectriaceae</taxon>
        <taxon>Fusarium</taxon>
        <taxon>Fusarium oxysporum species complex</taxon>
    </lineage>
</organism>
<dbReference type="AlphaFoldDB" id="W9IX87"/>
<accession>W9IX87</accession>
<reference evidence="2 3" key="1">
    <citation type="submission" date="2011-06" db="EMBL/GenBank/DDBJ databases">
        <title>The Genome Sequence of Fusarium oxysporum FOSC 3-a.</title>
        <authorList>
            <consortium name="The Broad Institute Genome Sequencing Platform"/>
            <person name="Ma L.-J."/>
            <person name="Gale L.R."/>
            <person name="Schwartz D.C."/>
            <person name="Zhou S."/>
            <person name="Corby-Kistler H."/>
            <person name="Young S.K."/>
            <person name="Zeng Q."/>
            <person name="Gargeya S."/>
            <person name="Fitzgerald M."/>
            <person name="Haas B."/>
            <person name="Abouelleil A."/>
            <person name="Alvarado L."/>
            <person name="Arachchi H.M."/>
            <person name="Berlin A."/>
            <person name="Brown A."/>
            <person name="Chapman S.B."/>
            <person name="Chen Z."/>
            <person name="Dunbar C."/>
            <person name="Freedman E."/>
            <person name="Gearin G."/>
            <person name="Gellesch M."/>
            <person name="Goldberg J."/>
            <person name="Griggs A."/>
            <person name="Gujja S."/>
            <person name="Heiman D."/>
            <person name="Howarth C."/>
            <person name="Larson L."/>
            <person name="Lui A."/>
            <person name="MacDonald P.J.P."/>
            <person name="Mehta T."/>
            <person name="Montmayeur A."/>
            <person name="Murphy C."/>
            <person name="Neiman D."/>
            <person name="Pearson M."/>
            <person name="Priest M."/>
            <person name="Roberts A."/>
            <person name="Saif S."/>
            <person name="Shea T."/>
            <person name="Shenoy N."/>
            <person name="Sisk P."/>
            <person name="Stolte C."/>
            <person name="Sykes S."/>
            <person name="Wortman J."/>
            <person name="Nusbaum C."/>
            <person name="Birren B."/>
        </authorList>
    </citation>
    <scope>NUCLEOTIDE SEQUENCE [LARGE SCALE GENOMIC DNA]</scope>
    <source>
        <strain evidence="3">FOSC 3-a</strain>
    </source>
</reference>
<proteinExistence type="predicted"/>
<evidence type="ECO:0000313" key="3">
    <source>
        <dbReference type="Proteomes" id="UP000030753"/>
    </source>
</evidence>
<dbReference type="EMBL" id="JH717841">
    <property type="protein sequence ID" value="EWY97151.1"/>
    <property type="molecule type" value="Genomic_DNA"/>
</dbReference>
<evidence type="ECO:0000313" key="2">
    <source>
        <dbReference type="EMBL" id="EWY97151.1"/>
    </source>
</evidence>
<sequence>MDNMTTQTLKGELAPETLGGEKGRRLYGQSLSRIHGVVQMEL</sequence>
<dbReference type="HOGENOM" id="CLU_3260545_0_0_1"/>
<evidence type="ECO:0000256" key="1">
    <source>
        <dbReference type="SAM" id="MobiDB-lite"/>
    </source>
</evidence>
<dbReference type="Proteomes" id="UP000030753">
    <property type="component" value="Unassembled WGS sequence"/>
</dbReference>
<feature type="region of interest" description="Disordered" evidence="1">
    <location>
        <begin position="1"/>
        <end position="24"/>
    </location>
</feature>